<feature type="domain" description="AB hydrolase-1" evidence="1">
    <location>
        <begin position="9"/>
        <end position="184"/>
    </location>
</feature>
<dbReference type="SUPFAM" id="SSF53474">
    <property type="entry name" value="alpha/beta-Hydrolases"/>
    <property type="match status" value="1"/>
</dbReference>
<evidence type="ECO:0000313" key="3">
    <source>
        <dbReference type="Proteomes" id="UP001258940"/>
    </source>
</evidence>
<organism evidence="2 3">
    <name type="scientific">Pseudomonas shirazica</name>
    <dbReference type="NCBI Taxonomy" id="1940636"/>
    <lineage>
        <taxon>Bacteria</taxon>
        <taxon>Pseudomonadati</taxon>
        <taxon>Pseudomonadota</taxon>
        <taxon>Gammaproteobacteria</taxon>
        <taxon>Pseudomonadales</taxon>
        <taxon>Pseudomonadaceae</taxon>
        <taxon>Pseudomonas</taxon>
    </lineage>
</organism>
<gene>
    <name evidence="2" type="ORF">QR297_11725</name>
</gene>
<dbReference type="Gene3D" id="3.40.50.1820">
    <property type="entry name" value="alpha/beta hydrolase"/>
    <property type="match status" value="1"/>
</dbReference>
<keyword evidence="2" id="KW-0378">Hydrolase</keyword>
<name>A0ABY9SV67_9PSED</name>
<dbReference type="RefSeq" id="WP_309673735.1">
    <property type="nucleotide sequence ID" value="NZ_CP127845.1"/>
</dbReference>
<protein>
    <submittedName>
        <fullName evidence="2">Alpha/beta hydrolase</fullName>
    </submittedName>
</protein>
<reference evidence="2 3" key="1">
    <citation type="journal article" date="2023" name="J Bioinform Genom">
        <title>Complete genome sequence of the bacterium Pseudomonas shirazica hy376 from natural waters of algiers.</title>
        <authorList>
            <person name="Haffaressas Y."/>
            <person name="Seghouani N."/>
            <person name="Arzamasceva V.O."/>
            <person name="Tepeeva A.N."/>
            <person name="Vasilenko O.V."/>
        </authorList>
    </citation>
    <scope>NUCLEOTIDE SEQUENCE [LARGE SCALE GENOMIC DNA]</scope>
    <source>
        <strain evidence="2 3">HY376</strain>
    </source>
</reference>
<dbReference type="GO" id="GO:0016787">
    <property type="term" value="F:hydrolase activity"/>
    <property type="evidence" value="ECO:0007669"/>
    <property type="project" value="UniProtKB-KW"/>
</dbReference>
<dbReference type="InterPro" id="IPR029058">
    <property type="entry name" value="AB_hydrolase_fold"/>
</dbReference>
<accession>A0ABY9SV67</accession>
<dbReference type="Proteomes" id="UP001258940">
    <property type="component" value="Chromosome"/>
</dbReference>
<evidence type="ECO:0000313" key="2">
    <source>
        <dbReference type="EMBL" id="WMY87473.1"/>
    </source>
</evidence>
<keyword evidence="3" id="KW-1185">Reference proteome</keyword>
<dbReference type="PANTHER" id="PTHR43689">
    <property type="entry name" value="HYDROLASE"/>
    <property type="match status" value="1"/>
</dbReference>
<dbReference type="InterPro" id="IPR000073">
    <property type="entry name" value="AB_hydrolase_1"/>
</dbReference>
<evidence type="ECO:0000259" key="1">
    <source>
        <dbReference type="Pfam" id="PF12697"/>
    </source>
</evidence>
<dbReference type="EMBL" id="CP127845">
    <property type="protein sequence ID" value="WMY87473.1"/>
    <property type="molecule type" value="Genomic_DNA"/>
</dbReference>
<proteinExistence type="predicted"/>
<dbReference type="Pfam" id="PF12697">
    <property type="entry name" value="Abhydrolase_6"/>
    <property type="match status" value="1"/>
</dbReference>
<dbReference type="PANTHER" id="PTHR43689:SF8">
    <property type="entry name" value="ALPHA_BETA-HYDROLASES SUPERFAMILY PROTEIN"/>
    <property type="match status" value="1"/>
</dbReference>
<sequence length="203" mass="22127">MKTSQIEQLIFLPGASGRVEFWHTLASALECPAERIFFGYPGFGGVPDAPEIQGLFDVVERVVSLIDKPTALIAQSMGGLVAIQAANARPDLVSHMVLAVTSGGLDMSAFGARDWRADFAEQYFFPGWFTRFSSDLSEEISRLQTRTLLLWGDQDLYSPLAVGRKLASLIPMSELHILSGGDHDLGCNKADEISALVDSHLRS</sequence>